<dbReference type="InterPro" id="IPR050784">
    <property type="entry name" value="IAP"/>
</dbReference>
<dbReference type="PANTHER" id="PTHR10044:SF139">
    <property type="entry name" value="DEATH-ASSOCIATED INHIBITOR OF APOPTOSIS 2"/>
    <property type="match status" value="1"/>
</dbReference>
<organism evidence="1">
    <name type="scientific">Melicertus latisulcatus majanivirus</name>
    <dbReference type="NCBI Taxonomy" id="2984277"/>
    <lineage>
        <taxon>Viruses</taxon>
        <taxon>Viruses incertae sedis</taxon>
        <taxon>Naldaviricetes</taxon>
        <taxon>Nimaviridae</taxon>
    </lineage>
</organism>
<dbReference type="EMBL" id="LC738874">
    <property type="protein sequence ID" value="BDT62320.1"/>
    <property type="molecule type" value="Genomic_DNA"/>
</dbReference>
<dbReference type="PROSITE" id="PS50143">
    <property type="entry name" value="BIR_REPEAT_2"/>
    <property type="match status" value="3"/>
</dbReference>
<dbReference type="CDD" id="cd00022">
    <property type="entry name" value="BIR"/>
    <property type="match status" value="2"/>
</dbReference>
<accession>A0A9C7EYF6</accession>
<reference evidence="1" key="1">
    <citation type="submission" date="2022-10" db="EMBL/GenBank/DDBJ databases">
        <title>Genome sequences of endogenous nimaviruses in decapod crustaceans.</title>
        <authorList>
            <person name="Kawato S."/>
            <person name="Nozaki R."/>
            <person name="Kondo H."/>
            <person name="Hirono I."/>
        </authorList>
    </citation>
    <scope>NUCLEOTIDE SEQUENCE</scope>
    <source>
        <strain evidence="1">Okinawa2016</strain>
    </source>
</reference>
<dbReference type="SMART" id="SM00238">
    <property type="entry name" value="BIR"/>
    <property type="match status" value="3"/>
</dbReference>
<dbReference type="SUPFAM" id="SSF57924">
    <property type="entry name" value="Inhibitor of apoptosis (IAP) repeat"/>
    <property type="match status" value="3"/>
</dbReference>
<dbReference type="PANTHER" id="PTHR10044">
    <property type="entry name" value="INHIBITOR OF APOPTOSIS"/>
    <property type="match status" value="1"/>
</dbReference>
<evidence type="ECO:0000313" key="1">
    <source>
        <dbReference type="EMBL" id="BDT62320.1"/>
    </source>
</evidence>
<dbReference type="InterPro" id="IPR001370">
    <property type="entry name" value="BIR_rpt"/>
</dbReference>
<proteinExistence type="predicted"/>
<name>A0A9C7EYF6_9VIRU</name>
<sequence length="412" mass="48701">MEDKESNCNIYQHEDERSDSFNHYYYIDPRLLAKAGFFSSKSDDIQCFTCDLEIDMKTLTSTDDIIKIHKERSPKCSFAQSLYGFENILKFLKLPIRKTYEHIHENLNQEKVRLSTFIDWPLEWLSPSSLAADGFYYTRREDRVKCVFCRKEISGFKKGCIIGREEHKRLSPNCRFVNGSSTLNIPIKFYCIEGMLWHNIRKHQPSLSSSYPYSASIHDSSWRDKFSTTKERLESFENWPDGLVQKPLDLANAGFFYEGANDYVRCFHCYGGLYNWEKGDIPWNEHAKWYPKCQHIKSKRGIEFIHNIEEEMKRKPAMDPDDILMELDIVKCVVSMGYSIYIAKKTLKKHVKFYNWPYLRIEEYINDMNQLMETYPKIMKPEPPSIINHIISETKDAYIQSLRSKIEDLSKT</sequence>
<dbReference type="Gene3D" id="1.10.1170.10">
    <property type="entry name" value="Inhibitor Of Apoptosis Protein (2mihbC-IAP-1), Chain A"/>
    <property type="match status" value="3"/>
</dbReference>
<dbReference type="Pfam" id="PF00653">
    <property type="entry name" value="BIR"/>
    <property type="match status" value="3"/>
</dbReference>
<protein>
    <submittedName>
        <fullName evidence="1">Baculoviral IAP repeat-containing protein</fullName>
    </submittedName>
</protein>